<dbReference type="SUPFAM" id="SSF48726">
    <property type="entry name" value="Immunoglobulin"/>
    <property type="match status" value="1"/>
</dbReference>
<keyword evidence="1" id="KW-0645">Protease</keyword>
<keyword evidence="4" id="KW-0862">Zinc</keyword>
<dbReference type="GO" id="GO:0046872">
    <property type="term" value="F:metal ion binding"/>
    <property type="evidence" value="ECO:0007669"/>
    <property type="project" value="UniProtKB-KW"/>
</dbReference>
<evidence type="ECO:0000256" key="4">
    <source>
        <dbReference type="ARBA" id="ARBA00022833"/>
    </source>
</evidence>
<dbReference type="InterPro" id="IPR013856">
    <property type="entry name" value="Peptidase_M4_domain"/>
</dbReference>
<keyword evidence="10" id="KW-1185">Reference proteome</keyword>
<reference evidence="9 10" key="1">
    <citation type="submission" date="2020-08" db="EMBL/GenBank/DDBJ databases">
        <title>Sequencing the genomes of 1000 actinobacteria strains.</title>
        <authorList>
            <person name="Klenk H.-P."/>
        </authorList>
    </citation>
    <scope>NUCLEOTIDE SEQUENCE [LARGE SCALE GENOMIC DNA]</scope>
    <source>
        <strain evidence="9 10">DSM 45784</strain>
    </source>
</reference>
<dbReference type="CDD" id="cd09597">
    <property type="entry name" value="M4_TLP"/>
    <property type="match status" value="1"/>
</dbReference>
<evidence type="ECO:0000313" key="10">
    <source>
        <dbReference type="Proteomes" id="UP000542210"/>
    </source>
</evidence>
<evidence type="ECO:0000256" key="1">
    <source>
        <dbReference type="ARBA" id="ARBA00022670"/>
    </source>
</evidence>
<dbReference type="InterPro" id="IPR050728">
    <property type="entry name" value="Zinc_Metalloprotease_M4"/>
</dbReference>
<dbReference type="Pfam" id="PF01447">
    <property type="entry name" value="Peptidase_M4"/>
    <property type="match status" value="1"/>
</dbReference>
<evidence type="ECO:0000256" key="2">
    <source>
        <dbReference type="ARBA" id="ARBA00022723"/>
    </source>
</evidence>
<evidence type="ECO:0000313" key="9">
    <source>
        <dbReference type="EMBL" id="MBB4701535.1"/>
    </source>
</evidence>
<dbReference type="InterPro" id="IPR027268">
    <property type="entry name" value="Peptidase_M4/M1_CTD_sf"/>
</dbReference>
<dbReference type="Pfam" id="PF02868">
    <property type="entry name" value="Peptidase_M4_C"/>
    <property type="match status" value="1"/>
</dbReference>
<dbReference type="InterPro" id="IPR001570">
    <property type="entry name" value="Peptidase_M4_C_domain"/>
</dbReference>
<name>A0A7W7D784_9ACTN</name>
<evidence type="ECO:0000259" key="7">
    <source>
        <dbReference type="Pfam" id="PF01447"/>
    </source>
</evidence>
<dbReference type="EMBL" id="JACHND010000001">
    <property type="protein sequence ID" value="MBB4701535.1"/>
    <property type="molecule type" value="Genomic_DNA"/>
</dbReference>
<dbReference type="SUPFAM" id="SSF55486">
    <property type="entry name" value="Metalloproteases ('zincins'), catalytic domain"/>
    <property type="match status" value="1"/>
</dbReference>
<dbReference type="GO" id="GO:0004222">
    <property type="term" value="F:metalloendopeptidase activity"/>
    <property type="evidence" value="ECO:0007669"/>
    <property type="project" value="InterPro"/>
</dbReference>
<dbReference type="InterPro" id="IPR013783">
    <property type="entry name" value="Ig-like_fold"/>
</dbReference>
<dbReference type="InterPro" id="IPR036179">
    <property type="entry name" value="Ig-like_dom_sf"/>
</dbReference>
<keyword evidence="6" id="KW-0732">Signal</keyword>
<dbReference type="GO" id="GO:0006508">
    <property type="term" value="P:proteolysis"/>
    <property type="evidence" value="ECO:0007669"/>
    <property type="project" value="UniProtKB-KW"/>
</dbReference>
<feature type="chain" id="PRO_5039635453" description="Neutral metalloproteinase" evidence="6">
    <location>
        <begin position="31"/>
        <end position="487"/>
    </location>
</feature>
<evidence type="ECO:0008006" key="11">
    <source>
        <dbReference type="Google" id="ProtNLM"/>
    </source>
</evidence>
<feature type="domain" description="Peptidase M4" evidence="7">
    <location>
        <begin position="53"/>
        <end position="187"/>
    </location>
</feature>
<dbReference type="Gene3D" id="1.10.390.10">
    <property type="entry name" value="Neutral Protease Domain 2"/>
    <property type="match status" value="1"/>
</dbReference>
<dbReference type="Gene3D" id="3.10.170.10">
    <property type="match status" value="1"/>
</dbReference>
<dbReference type="Proteomes" id="UP000542210">
    <property type="component" value="Unassembled WGS sequence"/>
</dbReference>
<feature type="domain" description="Peptidase M4 C-terminal" evidence="8">
    <location>
        <begin position="199"/>
        <end position="360"/>
    </location>
</feature>
<dbReference type="Gene3D" id="2.60.40.10">
    <property type="entry name" value="Immunoglobulins"/>
    <property type="match status" value="1"/>
</dbReference>
<dbReference type="PANTHER" id="PTHR33794:SF1">
    <property type="entry name" value="BACILLOLYSIN"/>
    <property type="match status" value="1"/>
</dbReference>
<evidence type="ECO:0000256" key="3">
    <source>
        <dbReference type="ARBA" id="ARBA00022801"/>
    </source>
</evidence>
<dbReference type="PANTHER" id="PTHR33794">
    <property type="entry name" value="BACILLOLYSIN"/>
    <property type="match status" value="1"/>
</dbReference>
<proteinExistence type="predicted"/>
<evidence type="ECO:0000256" key="6">
    <source>
        <dbReference type="SAM" id="SignalP"/>
    </source>
</evidence>
<keyword evidence="2" id="KW-0479">Metal-binding</keyword>
<evidence type="ECO:0000256" key="5">
    <source>
        <dbReference type="ARBA" id="ARBA00023049"/>
    </source>
</evidence>
<accession>A0A7W7D784</accession>
<keyword evidence="3" id="KW-0378">Hydrolase</keyword>
<dbReference type="RefSeq" id="WP_239123053.1">
    <property type="nucleotide sequence ID" value="NZ_BOOV01000016.1"/>
</dbReference>
<organism evidence="9 10">
    <name type="scientific">Sphaerisporangium siamense</name>
    <dbReference type="NCBI Taxonomy" id="795645"/>
    <lineage>
        <taxon>Bacteria</taxon>
        <taxon>Bacillati</taxon>
        <taxon>Actinomycetota</taxon>
        <taxon>Actinomycetes</taxon>
        <taxon>Streptosporangiales</taxon>
        <taxon>Streptosporangiaceae</taxon>
        <taxon>Sphaerisporangium</taxon>
    </lineage>
</organism>
<feature type="signal peptide" evidence="6">
    <location>
        <begin position="1"/>
        <end position="30"/>
    </location>
</feature>
<evidence type="ECO:0000259" key="8">
    <source>
        <dbReference type="Pfam" id="PF02868"/>
    </source>
</evidence>
<keyword evidence="5" id="KW-0482">Metalloprotease</keyword>
<dbReference type="GO" id="GO:0005975">
    <property type="term" value="P:carbohydrate metabolic process"/>
    <property type="evidence" value="ECO:0007669"/>
    <property type="project" value="UniProtKB-ARBA"/>
</dbReference>
<dbReference type="AlphaFoldDB" id="A0A7W7D784"/>
<comment type="caution">
    <text evidence="9">The sequence shown here is derived from an EMBL/GenBank/DDBJ whole genome shotgun (WGS) entry which is preliminary data.</text>
</comment>
<sequence>MTPPTKTKVLPALAVSAAVVAATLTVPASAASAASSVRPAAPAAQSAAIPPANGHGYYNGHVTIDTSRQGKLYVMKDPNRPGLACGGPDGRPFTKSINDWGNGSAGNLETACVDVLYAAQKEWDMLRYWLGRSGINGQGTGYPARVGVTDGPPSWTGSYLAVGPKQPGRPHYGTLDMVAHEYGHAIFDTTPGGTGSGIETGGLAESAGDIFGALTEAFANNPNDPPDYTVGEELNLNGNGPLRYMYNPSLNGDPNCFSASVPRSEVHQAAGPQNHWFYLLAEGTNPGGGKPNSPVCTGPSSLTGIGIQKAGKIFMGTLLRKTSGWKYTGARAASVSAAIALYGRGTECEAVKAAWTAVNVPAGVNEPVCGIVIDPPDFSLALNPSSGNALPGQTVSSTVYTSATTGTPQTVTLTASGLPPGTTASFSPSAVTSGGQSTLVLTPTIATPAGTYTVTVTGTGNATGDPTHSATYTLTVQSLPTPTPSSR</sequence>
<gene>
    <name evidence="9" type="ORF">BJ982_003079</name>
</gene>
<protein>
    <recommendedName>
        <fullName evidence="11">Neutral metalloproteinase</fullName>
    </recommendedName>
</protein>